<dbReference type="InterPro" id="IPR019819">
    <property type="entry name" value="Carboxylesterase_B_CS"/>
</dbReference>
<keyword evidence="2 3" id="KW-0378">Hydrolase</keyword>
<dbReference type="PROSITE" id="PS00941">
    <property type="entry name" value="CARBOXYLESTERASE_B_2"/>
    <property type="match status" value="1"/>
</dbReference>
<reference evidence="5 6" key="1">
    <citation type="journal article" date="2015" name="Biotechnol. Biofuels">
        <title>Enhanced degradation of softwood versus hardwood by the white-rot fungus Pycnoporus coccineus.</title>
        <authorList>
            <person name="Couturier M."/>
            <person name="Navarro D."/>
            <person name="Chevret D."/>
            <person name="Henrissat B."/>
            <person name="Piumi F."/>
            <person name="Ruiz-Duenas F.J."/>
            <person name="Martinez A.T."/>
            <person name="Grigoriev I.V."/>
            <person name="Riley R."/>
            <person name="Lipzen A."/>
            <person name="Berrin J.G."/>
            <person name="Master E.R."/>
            <person name="Rosso M.N."/>
        </authorList>
    </citation>
    <scope>NUCLEOTIDE SEQUENCE [LARGE SCALE GENOMIC DNA]</scope>
    <source>
        <strain evidence="5 6">BRFM310</strain>
    </source>
</reference>
<dbReference type="EMBL" id="KZ084105">
    <property type="protein sequence ID" value="OSD02364.1"/>
    <property type="molecule type" value="Genomic_DNA"/>
</dbReference>
<dbReference type="AlphaFoldDB" id="A0A1Y2IP27"/>
<comment type="similarity">
    <text evidence="1 3">Belongs to the type-B carboxylesterase/lipase family.</text>
</comment>
<protein>
    <recommendedName>
        <fullName evidence="3">Carboxylic ester hydrolase</fullName>
        <ecNumber evidence="3">3.1.1.-</ecNumber>
    </recommendedName>
</protein>
<organism evidence="5 6">
    <name type="scientific">Trametes coccinea (strain BRFM310)</name>
    <name type="common">Pycnoporus coccineus</name>
    <dbReference type="NCBI Taxonomy" id="1353009"/>
    <lineage>
        <taxon>Eukaryota</taxon>
        <taxon>Fungi</taxon>
        <taxon>Dikarya</taxon>
        <taxon>Basidiomycota</taxon>
        <taxon>Agaricomycotina</taxon>
        <taxon>Agaricomycetes</taxon>
        <taxon>Polyporales</taxon>
        <taxon>Polyporaceae</taxon>
        <taxon>Trametes</taxon>
    </lineage>
</organism>
<dbReference type="InterPro" id="IPR019826">
    <property type="entry name" value="Carboxylesterase_B_AS"/>
</dbReference>
<dbReference type="GO" id="GO:0016787">
    <property type="term" value="F:hydrolase activity"/>
    <property type="evidence" value="ECO:0007669"/>
    <property type="project" value="UniProtKB-KW"/>
</dbReference>
<dbReference type="OrthoDB" id="408631at2759"/>
<dbReference type="STRING" id="1353009.A0A1Y2IP27"/>
<evidence type="ECO:0000256" key="1">
    <source>
        <dbReference type="ARBA" id="ARBA00005964"/>
    </source>
</evidence>
<keyword evidence="6" id="KW-1185">Reference proteome</keyword>
<dbReference type="InterPro" id="IPR050309">
    <property type="entry name" value="Type-B_Carboxylest/Lipase"/>
</dbReference>
<name>A0A1Y2IP27_TRAC3</name>
<dbReference type="SUPFAM" id="SSF53474">
    <property type="entry name" value="alpha/beta-Hydrolases"/>
    <property type="match status" value="1"/>
</dbReference>
<evidence type="ECO:0000313" key="5">
    <source>
        <dbReference type="EMBL" id="OSD02364.1"/>
    </source>
</evidence>
<keyword evidence="3" id="KW-0732">Signal</keyword>
<accession>A0A1Y2IP27</accession>
<evidence type="ECO:0000259" key="4">
    <source>
        <dbReference type="Pfam" id="PF00135"/>
    </source>
</evidence>
<dbReference type="InterPro" id="IPR002018">
    <property type="entry name" value="CarbesteraseB"/>
</dbReference>
<dbReference type="Pfam" id="PF00135">
    <property type="entry name" value="COesterase"/>
    <property type="match status" value="1"/>
</dbReference>
<evidence type="ECO:0000256" key="2">
    <source>
        <dbReference type="ARBA" id="ARBA00022801"/>
    </source>
</evidence>
<dbReference type="EC" id="3.1.1.-" evidence="3"/>
<feature type="signal peptide" evidence="3">
    <location>
        <begin position="1"/>
        <end position="19"/>
    </location>
</feature>
<feature type="domain" description="Carboxylesterase type B" evidence="4">
    <location>
        <begin position="62"/>
        <end position="549"/>
    </location>
</feature>
<proteinExistence type="inferred from homology"/>
<feature type="chain" id="PRO_5011821114" description="Carboxylic ester hydrolase" evidence="3">
    <location>
        <begin position="20"/>
        <end position="559"/>
    </location>
</feature>
<dbReference type="PANTHER" id="PTHR11559">
    <property type="entry name" value="CARBOXYLESTERASE"/>
    <property type="match status" value="1"/>
</dbReference>
<evidence type="ECO:0000256" key="3">
    <source>
        <dbReference type="RuleBase" id="RU361235"/>
    </source>
</evidence>
<dbReference type="PROSITE" id="PS00122">
    <property type="entry name" value="CARBOXYLESTERASE_B_1"/>
    <property type="match status" value="1"/>
</dbReference>
<gene>
    <name evidence="5" type="ORF">PYCCODRAFT_1367425</name>
</gene>
<evidence type="ECO:0000313" key="6">
    <source>
        <dbReference type="Proteomes" id="UP000193067"/>
    </source>
</evidence>
<dbReference type="Gene3D" id="3.40.50.1820">
    <property type="entry name" value="alpha/beta hydrolase"/>
    <property type="match status" value="1"/>
</dbReference>
<dbReference type="Proteomes" id="UP000193067">
    <property type="component" value="Unassembled WGS sequence"/>
</dbReference>
<dbReference type="InterPro" id="IPR029058">
    <property type="entry name" value="AB_hydrolase_fold"/>
</dbReference>
<sequence>MLLVLIAAAASFTITFCRGAPQVQLGNSILTGTQNTGQTEFFGGEFFQRIVIIVSIDIDDTGIPYAEPPIGQLRFAPPVLKTDPGVPTIDASKYGVSCPVGGQSDPNEDCLTINVLRPLGTSSGAGLPVMVWIYGGGFQAGDASQYDGTGFAIAGINRGTPIIYVNFNYRLGALGFPQGLEATSRGALNLGLKDMLTALDWVQQNIAAFGGNPSQVTLFGQSAGSVALANLFLNSNLESLAHAAIFESGAQSTLPMFPGSRRDRDWQNFVAAVPECSGVSSNDTFDCLREANVSTILDAQGAASGQADEQFPWAPVIDGEGGTIPDLPSKLLAAGKFSRLPFISGSNLDEGTQFVSTSLSSDEQLMQFLVNFIDPAETGSTPSAVQSAANSLLGLYPDDPSQGSPYGTGNNTFGLGSEYKRAAAIAGDIWFHSVRRAWNQAASEQGVPVFAYLFADPQAASNPAQGGEFHCLELGYVFGQPGSEPARTLSAVMKDYWISFATSLNPNDGKGNSRPTWTQYMPLNQVVMQLQGSNTTVIPDTYRAQQIAFINSEPATFNH</sequence>